<evidence type="ECO:0000256" key="6">
    <source>
        <dbReference type="ARBA" id="ARBA00022837"/>
    </source>
</evidence>
<organism evidence="16 17">
    <name type="scientific">Prorocentrum cordatum</name>
    <dbReference type="NCBI Taxonomy" id="2364126"/>
    <lineage>
        <taxon>Eukaryota</taxon>
        <taxon>Sar</taxon>
        <taxon>Alveolata</taxon>
        <taxon>Dinophyceae</taxon>
        <taxon>Prorocentrales</taxon>
        <taxon>Prorocentraceae</taxon>
        <taxon>Prorocentrum</taxon>
    </lineage>
</organism>
<evidence type="ECO:0000256" key="13">
    <source>
        <dbReference type="SAM" id="MobiDB-lite"/>
    </source>
</evidence>
<evidence type="ECO:0000256" key="4">
    <source>
        <dbReference type="ARBA" id="ARBA00022673"/>
    </source>
</evidence>
<evidence type="ECO:0000256" key="7">
    <source>
        <dbReference type="ARBA" id="ARBA00022882"/>
    </source>
</evidence>
<keyword evidence="4" id="KW-0107">Calcium channel</keyword>
<protein>
    <recommendedName>
        <fullName evidence="15">Ion transport domain-containing protein</fullName>
    </recommendedName>
</protein>
<keyword evidence="6" id="KW-0106">Calcium</keyword>
<keyword evidence="10 14" id="KW-0472">Membrane</keyword>
<evidence type="ECO:0000256" key="14">
    <source>
        <dbReference type="SAM" id="Phobius"/>
    </source>
</evidence>
<evidence type="ECO:0000313" key="17">
    <source>
        <dbReference type="Proteomes" id="UP001189429"/>
    </source>
</evidence>
<evidence type="ECO:0000256" key="8">
    <source>
        <dbReference type="ARBA" id="ARBA00022989"/>
    </source>
</evidence>
<keyword evidence="12" id="KW-0407">Ion channel</keyword>
<feature type="domain" description="Ion transport" evidence="15">
    <location>
        <begin position="139"/>
        <end position="337"/>
    </location>
</feature>
<evidence type="ECO:0000313" key="16">
    <source>
        <dbReference type="EMBL" id="CAK0867378.1"/>
    </source>
</evidence>
<keyword evidence="9" id="KW-0406">Ion transport</keyword>
<comment type="subcellular location">
    <subcellularLocation>
        <location evidence="1">Membrane</location>
        <topology evidence="1">Multi-pass membrane protein</topology>
    </subcellularLocation>
</comment>
<name>A0ABN9V409_9DINO</name>
<proteinExistence type="predicted"/>
<keyword evidence="2" id="KW-0813">Transport</keyword>
<feature type="region of interest" description="Disordered" evidence="13">
    <location>
        <begin position="1"/>
        <end position="22"/>
    </location>
</feature>
<dbReference type="Gene3D" id="1.20.120.350">
    <property type="entry name" value="Voltage-gated potassium channels. Chain C"/>
    <property type="match status" value="1"/>
</dbReference>
<dbReference type="InterPro" id="IPR005821">
    <property type="entry name" value="Ion_trans_dom"/>
</dbReference>
<dbReference type="PANTHER" id="PTHR45628">
    <property type="entry name" value="VOLTAGE-DEPENDENT CALCIUM CHANNEL TYPE A SUBUNIT ALPHA-1"/>
    <property type="match status" value="1"/>
</dbReference>
<keyword evidence="3" id="KW-0109">Calcium transport</keyword>
<comment type="caution">
    <text evidence="16">The sequence shown here is derived from an EMBL/GenBank/DDBJ whole genome shotgun (WGS) entry which is preliminary data.</text>
</comment>
<feature type="transmembrane region" description="Helical" evidence="14">
    <location>
        <begin position="284"/>
        <end position="307"/>
    </location>
</feature>
<sequence>MLAMPVPGVVDSSDVFGEPDEYKPNVRSLVLSSSLSMRMGAPDELDEQKSNPDVRSESRSPSAERRKKSKMSVFTAMTVRKSLSRMSPKQKSLVEEDKKQMRANLSASLHKEVYDVSRYYWSVTDPGYRGFASSFAQNHIFEKITLAVISVNALWISYDTDANPAETLSDADIQFQIAEHVFCVFFSFEWLVRFTAFKQKSNCLRDGWFVFDSFLVSTMVAETWVLVLILELMGQDRSGGNPLGNSALLRMARLLRLSRISGFRMGRLLRAIPELLIQLKGLFAAMRSVLVTLSLLVIVIYIFAILIKQTMEESAVQQKHFDSVPKCMYSLLLYATFMDNLKYPDSLPRVPATAC</sequence>
<dbReference type="InterPro" id="IPR050599">
    <property type="entry name" value="VDCC_alpha-1_subunit"/>
</dbReference>
<evidence type="ECO:0000256" key="11">
    <source>
        <dbReference type="ARBA" id="ARBA00023180"/>
    </source>
</evidence>
<dbReference type="SUPFAM" id="SSF81324">
    <property type="entry name" value="Voltage-gated potassium channels"/>
    <property type="match status" value="1"/>
</dbReference>
<keyword evidence="17" id="KW-1185">Reference proteome</keyword>
<keyword evidence="5 14" id="KW-0812">Transmembrane</keyword>
<evidence type="ECO:0000256" key="5">
    <source>
        <dbReference type="ARBA" id="ARBA00022692"/>
    </source>
</evidence>
<evidence type="ECO:0000256" key="1">
    <source>
        <dbReference type="ARBA" id="ARBA00004141"/>
    </source>
</evidence>
<evidence type="ECO:0000256" key="3">
    <source>
        <dbReference type="ARBA" id="ARBA00022568"/>
    </source>
</evidence>
<dbReference type="Proteomes" id="UP001189429">
    <property type="component" value="Unassembled WGS sequence"/>
</dbReference>
<dbReference type="Gene3D" id="1.10.287.70">
    <property type="match status" value="1"/>
</dbReference>
<evidence type="ECO:0000256" key="10">
    <source>
        <dbReference type="ARBA" id="ARBA00023136"/>
    </source>
</evidence>
<evidence type="ECO:0000256" key="2">
    <source>
        <dbReference type="ARBA" id="ARBA00022448"/>
    </source>
</evidence>
<dbReference type="InterPro" id="IPR027359">
    <property type="entry name" value="Volt_channel_dom_sf"/>
</dbReference>
<keyword evidence="8 14" id="KW-1133">Transmembrane helix</keyword>
<evidence type="ECO:0000256" key="12">
    <source>
        <dbReference type="ARBA" id="ARBA00023303"/>
    </source>
</evidence>
<dbReference type="EMBL" id="CAUYUJ010016637">
    <property type="protein sequence ID" value="CAK0867378.1"/>
    <property type="molecule type" value="Genomic_DNA"/>
</dbReference>
<evidence type="ECO:0000256" key="9">
    <source>
        <dbReference type="ARBA" id="ARBA00023065"/>
    </source>
</evidence>
<evidence type="ECO:0000259" key="15">
    <source>
        <dbReference type="Pfam" id="PF00520"/>
    </source>
</evidence>
<accession>A0ABN9V409</accession>
<reference evidence="16" key="1">
    <citation type="submission" date="2023-10" db="EMBL/GenBank/DDBJ databases">
        <authorList>
            <person name="Chen Y."/>
            <person name="Shah S."/>
            <person name="Dougan E. K."/>
            <person name="Thang M."/>
            <person name="Chan C."/>
        </authorList>
    </citation>
    <scope>NUCLEOTIDE SEQUENCE [LARGE SCALE GENOMIC DNA]</scope>
</reference>
<feature type="compositionally biased region" description="Basic and acidic residues" evidence="13">
    <location>
        <begin position="47"/>
        <end position="64"/>
    </location>
</feature>
<feature type="region of interest" description="Disordered" evidence="13">
    <location>
        <begin position="39"/>
        <end position="71"/>
    </location>
</feature>
<keyword evidence="11" id="KW-0325">Glycoprotein</keyword>
<keyword evidence="7" id="KW-0851">Voltage-gated channel</keyword>
<dbReference type="PANTHER" id="PTHR45628:SF7">
    <property type="entry name" value="VOLTAGE-DEPENDENT CALCIUM CHANNEL TYPE A SUBUNIT ALPHA-1"/>
    <property type="match status" value="1"/>
</dbReference>
<dbReference type="Pfam" id="PF00520">
    <property type="entry name" value="Ion_trans"/>
    <property type="match status" value="1"/>
</dbReference>
<gene>
    <name evidence="16" type="ORF">PCOR1329_LOCUS54331</name>
</gene>